<protein>
    <submittedName>
        <fullName evidence="2">AtpZ/AtpI family protein</fullName>
    </submittedName>
</protein>
<name>A0A934U559_9NOCA</name>
<keyword evidence="1" id="KW-0472">Membrane</keyword>
<dbReference type="Proteomes" id="UP000655868">
    <property type="component" value="Unassembled WGS sequence"/>
</dbReference>
<accession>A0A934U559</accession>
<evidence type="ECO:0000256" key="1">
    <source>
        <dbReference type="SAM" id="Phobius"/>
    </source>
</evidence>
<evidence type="ECO:0000313" key="2">
    <source>
        <dbReference type="EMBL" id="MBJ8341205.1"/>
    </source>
</evidence>
<dbReference type="InterPro" id="IPR032820">
    <property type="entry name" value="ATPase_put"/>
</dbReference>
<comment type="caution">
    <text evidence="2">The sequence shown here is derived from an EMBL/GenBank/DDBJ whole genome shotgun (WGS) entry which is preliminary data.</text>
</comment>
<gene>
    <name evidence="2" type="ORF">JGU71_20160</name>
</gene>
<feature type="transmembrane region" description="Helical" evidence="1">
    <location>
        <begin position="42"/>
        <end position="62"/>
    </location>
</feature>
<reference evidence="2" key="1">
    <citation type="submission" date="2020-12" db="EMBL/GenBank/DDBJ databases">
        <title>Antrihabitans popcorni sp. nov. and Antrihabitans auranticaus sp. nov., isolated from a larva cave.</title>
        <authorList>
            <person name="Lee S.D."/>
            <person name="Kim I.S."/>
        </authorList>
    </citation>
    <scope>NUCLEOTIDE SEQUENCE</scope>
    <source>
        <strain evidence="2">YC3-6</strain>
    </source>
</reference>
<dbReference type="EMBL" id="JAEMNV010000006">
    <property type="protein sequence ID" value="MBJ8341205.1"/>
    <property type="molecule type" value="Genomic_DNA"/>
</dbReference>
<sequence length="68" mass="7004">MANEPPSPRQLIGIGTGLVGCIVLGLVAGLLLDAAIHTSPLFTAIGLLLGIVGATATMIVQFRTFMRD</sequence>
<proteinExistence type="predicted"/>
<keyword evidence="1" id="KW-0812">Transmembrane</keyword>
<keyword evidence="1" id="KW-1133">Transmembrane helix</keyword>
<dbReference type="RefSeq" id="WP_199706060.1">
    <property type="nucleotide sequence ID" value="NZ_JAEMNV010000006.1"/>
</dbReference>
<dbReference type="Pfam" id="PF09527">
    <property type="entry name" value="ATPase_gene1"/>
    <property type="match status" value="1"/>
</dbReference>
<feature type="transmembrane region" description="Helical" evidence="1">
    <location>
        <begin position="12"/>
        <end position="36"/>
    </location>
</feature>
<organism evidence="2 3">
    <name type="scientific">Antrihabitans stalagmiti</name>
    <dbReference type="NCBI Taxonomy" id="2799499"/>
    <lineage>
        <taxon>Bacteria</taxon>
        <taxon>Bacillati</taxon>
        <taxon>Actinomycetota</taxon>
        <taxon>Actinomycetes</taxon>
        <taxon>Mycobacteriales</taxon>
        <taxon>Nocardiaceae</taxon>
        <taxon>Antrihabitans</taxon>
    </lineage>
</organism>
<evidence type="ECO:0000313" key="3">
    <source>
        <dbReference type="Proteomes" id="UP000655868"/>
    </source>
</evidence>
<keyword evidence="3" id="KW-1185">Reference proteome</keyword>
<dbReference type="AlphaFoldDB" id="A0A934U559"/>